<dbReference type="GO" id="GO:0016020">
    <property type="term" value="C:membrane"/>
    <property type="evidence" value="ECO:0007669"/>
    <property type="project" value="TreeGrafter"/>
</dbReference>
<dbReference type="PANTHER" id="PTHR44196:SF1">
    <property type="entry name" value="DEHYDROGENASE_REDUCTASE SDR FAMILY MEMBER 7B"/>
    <property type="match status" value="1"/>
</dbReference>
<dbReference type="AlphaFoldDB" id="A0A1X7LS73"/>
<dbReference type="PRINTS" id="PR00081">
    <property type="entry name" value="GDHRDH"/>
</dbReference>
<dbReference type="Proteomes" id="UP000193834">
    <property type="component" value="Unassembled WGS sequence"/>
</dbReference>
<dbReference type="InterPro" id="IPR036291">
    <property type="entry name" value="NAD(P)-bd_dom_sf"/>
</dbReference>
<evidence type="ECO:0000313" key="6">
    <source>
        <dbReference type="Proteomes" id="UP000193834"/>
    </source>
</evidence>
<keyword evidence="6" id="KW-1185">Reference proteome</keyword>
<dbReference type="InterPro" id="IPR057326">
    <property type="entry name" value="KR_dom"/>
</dbReference>
<evidence type="ECO:0000256" key="1">
    <source>
        <dbReference type="ARBA" id="ARBA00006484"/>
    </source>
</evidence>
<dbReference type="InterPro" id="IPR020904">
    <property type="entry name" value="Sc_DH/Rdtase_CS"/>
</dbReference>
<dbReference type="PANTHER" id="PTHR44196">
    <property type="entry name" value="DEHYDROGENASE/REDUCTASE SDR FAMILY MEMBER 7B"/>
    <property type="match status" value="1"/>
</dbReference>
<reference evidence="5 6" key="1">
    <citation type="submission" date="2017-04" db="EMBL/GenBank/DDBJ databases">
        <authorList>
            <person name="Afonso C.L."/>
            <person name="Miller P.J."/>
            <person name="Scott M.A."/>
            <person name="Spackman E."/>
            <person name="Goraichik I."/>
            <person name="Dimitrov K.M."/>
            <person name="Suarez D.L."/>
            <person name="Swayne D.E."/>
        </authorList>
    </citation>
    <scope>NUCLEOTIDE SEQUENCE [LARGE SCALE GENOMIC DNA]</scope>
    <source>
        <strain evidence="5 6">11</strain>
    </source>
</reference>
<gene>
    <name evidence="5" type="ORF">SAMN06295960_4239</name>
</gene>
<sequence>MSLQNKIVLITGASSGIGALTAKYVSEAGGIPILAARSEAKLQEVSKSIAGAHECMVLDVTDEQQVHMVMEAVIARHGKIDVLVNNAGFGLFKMAMEMPIQEFEAMMDVNYMGVVRCTKAVLPSMLARGAGQIVNVASIAGKIGTPKSTAYSASKHAVLGFTNSLRMELAHTGVIVSAINPGPIDTPFFDTADPSGQYANNVRWFMMPPERVAKKIVSVIERGRSEADLPRLASIGVKLMQLFPRLSSGAAAKLLNKK</sequence>
<dbReference type="EMBL" id="FXAZ01000007">
    <property type="protein sequence ID" value="SMG56748.1"/>
    <property type="molecule type" value="Genomic_DNA"/>
</dbReference>
<feature type="domain" description="Ketoreductase" evidence="4">
    <location>
        <begin position="6"/>
        <end position="187"/>
    </location>
</feature>
<evidence type="ECO:0000256" key="3">
    <source>
        <dbReference type="RuleBase" id="RU000363"/>
    </source>
</evidence>
<dbReference type="STRING" id="1852522.SAMN06295960_4239"/>
<proteinExistence type="inferred from homology"/>
<name>A0A1X7LS73_9BACL</name>
<dbReference type="GO" id="GO:0016491">
    <property type="term" value="F:oxidoreductase activity"/>
    <property type="evidence" value="ECO:0007669"/>
    <property type="project" value="UniProtKB-KW"/>
</dbReference>
<dbReference type="Gene3D" id="3.40.50.720">
    <property type="entry name" value="NAD(P)-binding Rossmann-like Domain"/>
    <property type="match status" value="1"/>
</dbReference>
<dbReference type="OrthoDB" id="9793345at2"/>
<dbReference type="PROSITE" id="PS00061">
    <property type="entry name" value="ADH_SHORT"/>
    <property type="match status" value="1"/>
</dbReference>
<dbReference type="RefSeq" id="WP_085497735.1">
    <property type="nucleotide sequence ID" value="NZ_FXAZ01000007.1"/>
</dbReference>
<dbReference type="PIRSF" id="PIRSF000126">
    <property type="entry name" value="11-beta-HSD1"/>
    <property type="match status" value="1"/>
</dbReference>
<evidence type="ECO:0000256" key="2">
    <source>
        <dbReference type="ARBA" id="ARBA00023002"/>
    </source>
</evidence>
<dbReference type="SUPFAM" id="SSF51735">
    <property type="entry name" value="NAD(P)-binding Rossmann-fold domains"/>
    <property type="match status" value="1"/>
</dbReference>
<dbReference type="SMART" id="SM00822">
    <property type="entry name" value="PKS_KR"/>
    <property type="match status" value="1"/>
</dbReference>
<evidence type="ECO:0000259" key="4">
    <source>
        <dbReference type="SMART" id="SM00822"/>
    </source>
</evidence>
<dbReference type="FunFam" id="3.40.50.720:FF:000084">
    <property type="entry name" value="Short-chain dehydrogenase reductase"/>
    <property type="match status" value="1"/>
</dbReference>
<organism evidence="5 6">
    <name type="scientific">Paenibacillus aquistagni</name>
    <dbReference type="NCBI Taxonomy" id="1852522"/>
    <lineage>
        <taxon>Bacteria</taxon>
        <taxon>Bacillati</taxon>
        <taxon>Bacillota</taxon>
        <taxon>Bacilli</taxon>
        <taxon>Bacillales</taxon>
        <taxon>Paenibacillaceae</taxon>
        <taxon>Paenibacillus</taxon>
    </lineage>
</organism>
<dbReference type="PRINTS" id="PR00080">
    <property type="entry name" value="SDRFAMILY"/>
</dbReference>
<keyword evidence="2" id="KW-0560">Oxidoreductase</keyword>
<dbReference type="Pfam" id="PF00106">
    <property type="entry name" value="adh_short"/>
    <property type="match status" value="1"/>
</dbReference>
<dbReference type="InterPro" id="IPR002347">
    <property type="entry name" value="SDR_fam"/>
</dbReference>
<protein>
    <recommendedName>
        <fullName evidence="4">Ketoreductase domain-containing protein</fullName>
    </recommendedName>
</protein>
<accession>A0A1X7LS73</accession>
<comment type="similarity">
    <text evidence="1 3">Belongs to the short-chain dehydrogenases/reductases (SDR) family.</text>
</comment>
<evidence type="ECO:0000313" key="5">
    <source>
        <dbReference type="EMBL" id="SMG56748.1"/>
    </source>
</evidence>
<dbReference type="GO" id="GO:0008206">
    <property type="term" value="P:bile acid metabolic process"/>
    <property type="evidence" value="ECO:0007669"/>
    <property type="project" value="UniProtKB-ARBA"/>
</dbReference>